<keyword evidence="1" id="KW-0614">Plasmid</keyword>
<reference evidence="2" key="1">
    <citation type="submission" date="2005-09" db="EMBL/GenBank/DDBJ databases">
        <title>Complete sequence of plasmid D of Rhodobacter sphaeroides 2.4.1.</title>
        <authorList>
            <person name="Copeland A."/>
            <person name="Lucas S."/>
            <person name="Lapidus A."/>
            <person name="Barry K."/>
            <person name="Detter J.C."/>
            <person name="Glavina T."/>
            <person name="Hammon N."/>
            <person name="Israni S."/>
            <person name="Pitluck S."/>
            <person name="Richardson P."/>
            <person name="Mackenzie C."/>
            <person name="Choudhary M."/>
            <person name="Larimer F."/>
            <person name="Hauser L.J."/>
            <person name="Land M."/>
            <person name="Donohue T.J."/>
            <person name="Kaplan S."/>
        </authorList>
    </citation>
    <scope>NUCLEOTIDE SEQUENCE [LARGE SCALE GENOMIC DNA]</scope>
    <source>
        <strain evidence="2">ATCC 17023 / DSM 158 / JCM 6121 / CCUG 31486 / LMG 2827 / NBRC 12203 / NCIMB 8253 / ATH 2.4.1.</strain>
        <plasmid evidence="2">pRS241d</plasmid>
    </source>
</reference>
<organism evidence="1 2">
    <name type="scientific">Cereibacter sphaeroides (strain ATCC 17023 / DSM 158 / JCM 6121 / CCUG 31486 / LMG 2827 / NBRC 12203 / NCIMB 8253 / ATH 2.4.1.)</name>
    <name type="common">Rhodobacter sphaeroides</name>
    <dbReference type="NCBI Taxonomy" id="272943"/>
    <lineage>
        <taxon>Bacteria</taxon>
        <taxon>Pseudomonadati</taxon>
        <taxon>Pseudomonadota</taxon>
        <taxon>Alphaproteobacteria</taxon>
        <taxon>Rhodobacterales</taxon>
        <taxon>Paracoccaceae</taxon>
        <taxon>Cereibacter</taxon>
    </lineage>
</organism>
<keyword evidence="2" id="KW-1185">Reference proteome</keyword>
<evidence type="ECO:0000313" key="1">
    <source>
        <dbReference type="EMBL" id="AGY32502.1"/>
    </source>
</evidence>
<name>U5NMM5_CERS4</name>
<accession>U5NMM5</accession>
<gene>
    <name evidence="1" type="ORF">RSP_7675</name>
</gene>
<dbReference type="AlphaFoldDB" id="U5NMM5"/>
<dbReference type="GeneID" id="17312305"/>
<dbReference type="Proteomes" id="UP000002703">
    <property type="component" value="Plasmid D"/>
</dbReference>
<evidence type="ECO:0000313" key="2">
    <source>
        <dbReference type="Proteomes" id="UP000002703"/>
    </source>
</evidence>
<dbReference type="EnsemblBacteria" id="AGY32502">
    <property type="protein sequence ID" value="AGY32502"/>
    <property type="gene ID" value="RSP_7675"/>
</dbReference>
<sequence>MIGRSCPSAETVERIAAAERLGAAIADCHPSDATTIMTAALEDLSAGFPLPAFLDATEDAELWAAAASPAEVEAYLTAALDRAFRGPFPRAARDRIRATLAERVGGSGRPLPRRYGM</sequence>
<dbReference type="RefSeq" id="WP_017140531.1">
    <property type="nucleotide sequence ID" value="NC_007490.2"/>
</dbReference>
<dbReference type="KEGG" id="rsp:RSP_7675"/>
<geneLocation type="plasmid" evidence="2">
    <name>pRS241d</name>
</geneLocation>
<proteinExistence type="predicted"/>
<protein>
    <submittedName>
        <fullName evidence="1">Uncharacterized protein</fullName>
    </submittedName>
</protein>
<dbReference type="EMBL" id="CP000147">
    <property type="protein sequence ID" value="AGY32502.1"/>
    <property type="molecule type" value="Genomic_DNA"/>
</dbReference>